<dbReference type="GO" id="GO:0004252">
    <property type="term" value="F:serine-type endopeptidase activity"/>
    <property type="evidence" value="ECO:0007669"/>
    <property type="project" value="InterPro"/>
</dbReference>
<protein>
    <submittedName>
        <fullName evidence="7">Putative serine protease sp24d</fullName>
    </submittedName>
</protein>
<dbReference type="AlphaFoldDB" id="A0A1Q3FFX0"/>
<keyword evidence="1 7" id="KW-0645">Protease</keyword>
<dbReference type="PROSITE" id="PS00134">
    <property type="entry name" value="TRYPSIN_HIS"/>
    <property type="match status" value="1"/>
</dbReference>
<keyword evidence="4" id="KW-1015">Disulfide bond</keyword>
<evidence type="ECO:0000256" key="1">
    <source>
        <dbReference type="ARBA" id="ARBA00022670"/>
    </source>
</evidence>
<proteinExistence type="inferred from homology"/>
<organism evidence="7">
    <name type="scientific">Culex tarsalis</name>
    <name type="common">Encephalitis mosquito</name>
    <dbReference type="NCBI Taxonomy" id="7177"/>
    <lineage>
        <taxon>Eukaryota</taxon>
        <taxon>Metazoa</taxon>
        <taxon>Ecdysozoa</taxon>
        <taxon>Arthropoda</taxon>
        <taxon>Hexapoda</taxon>
        <taxon>Insecta</taxon>
        <taxon>Pterygota</taxon>
        <taxon>Neoptera</taxon>
        <taxon>Endopterygota</taxon>
        <taxon>Diptera</taxon>
        <taxon>Nematocera</taxon>
        <taxon>Culicoidea</taxon>
        <taxon>Culicidae</taxon>
        <taxon>Culicinae</taxon>
        <taxon>Culicini</taxon>
        <taxon>Culex</taxon>
        <taxon>Culex</taxon>
    </lineage>
</organism>
<evidence type="ECO:0000256" key="4">
    <source>
        <dbReference type="ARBA" id="ARBA00023157"/>
    </source>
</evidence>
<dbReference type="InterPro" id="IPR018114">
    <property type="entry name" value="TRYPSIN_HIS"/>
</dbReference>
<dbReference type="SUPFAM" id="SSF50494">
    <property type="entry name" value="Trypsin-like serine proteases"/>
    <property type="match status" value="1"/>
</dbReference>
<comment type="similarity">
    <text evidence="5">Belongs to the peptidase S1 family. CLIP subfamily.</text>
</comment>
<dbReference type="PANTHER" id="PTHR24276">
    <property type="entry name" value="POLYSERASE-RELATED"/>
    <property type="match status" value="1"/>
</dbReference>
<dbReference type="InterPro" id="IPR001254">
    <property type="entry name" value="Trypsin_dom"/>
</dbReference>
<dbReference type="CDD" id="cd00190">
    <property type="entry name" value="Tryp_SPc"/>
    <property type="match status" value="1"/>
</dbReference>
<reference evidence="7" key="1">
    <citation type="submission" date="2017-01" db="EMBL/GenBank/DDBJ databases">
        <title>A deep insight into the sialotranscriptome of adult male and female Cluex tarsalis mosquitoes.</title>
        <authorList>
            <person name="Ribeiro J.M."/>
            <person name="Moreira F."/>
            <person name="Bernard K.A."/>
            <person name="Calvo E."/>
        </authorList>
    </citation>
    <scope>NUCLEOTIDE SEQUENCE</scope>
    <source>
        <strain evidence="7">Kern County</strain>
        <tissue evidence="7">Salivary glands</tissue>
    </source>
</reference>
<accession>A0A1Q3FFX0</accession>
<dbReference type="PRINTS" id="PR00722">
    <property type="entry name" value="CHYMOTRYPSIN"/>
</dbReference>
<keyword evidence="3" id="KW-0720">Serine protease</keyword>
<dbReference type="EMBL" id="GFDL01008599">
    <property type="protein sequence ID" value="JAV26446.1"/>
    <property type="molecule type" value="Transcribed_RNA"/>
</dbReference>
<evidence type="ECO:0000313" key="7">
    <source>
        <dbReference type="EMBL" id="JAV26446.1"/>
    </source>
</evidence>
<dbReference type="PANTHER" id="PTHR24276:SF91">
    <property type="entry name" value="AT26814P-RELATED"/>
    <property type="match status" value="1"/>
</dbReference>
<dbReference type="InterPro" id="IPR001314">
    <property type="entry name" value="Peptidase_S1A"/>
</dbReference>
<dbReference type="InterPro" id="IPR043504">
    <property type="entry name" value="Peptidase_S1_PA_chymotrypsin"/>
</dbReference>
<dbReference type="PROSITE" id="PS50240">
    <property type="entry name" value="TRYPSIN_DOM"/>
    <property type="match status" value="1"/>
</dbReference>
<evidence type="ECO:0000259" key="6">
    <source>
        <dbReference type="PROSITE" id="PS50240"/>
    </source>
</evidence>
<evidence type="ECO:0000256" key="3">
    <source>
        <dbReference type="ARBA" id="ARBA00022825"/>
    </source>
</evidence>
<dbReference type="SMART" id="SM00020">
    <property type="entry name" value="Tryp_SPc"/>
    <property type="match status" value="1"/>
</dbReference>
<evidence type="ECO:0000256" key="2">
    <source>
        <dbReference type="ARBA" id="ARBA00022801"/>
    </source>
</evidence>
<feature type="domain" description="Peptidase S1" evidence="6">
    <location>
        <begin position="43"/>
        <end position="270"/>
    </location>
</feature>
<dbReference type="InterPro" id="IPR050430">
    <property type="entry name" value="Peptidase_S1"/>
</dbReference>
<dbReference type="FunFam" id="2.40.10.10:FF:000068">
    <property type="entry name" value="transmembrane protease serine 2"/>
    <property type="match status" value="1"/>
</dbReference>
<dbReference type="GO" id="GO:0006508">
    <property type="term" value="P:proteolysis"/>
    <property type="evidence" value="ECO:0007669"/>
    <property type="project" value="UniProtKB-KW"/>
</dbReference>
<dbReference type="Gene3D" id="2.40.10.10">
    <property type="entry name" value="Trypsin-like serine proteases"/>
    <property type="match status" value="1"/>
</dbReference>
<dbReference type="Pfam" id="PF00089">
    <property type="entry name" value="Trypsin"/>
    <property type="match status" value="1"/>
</dbReference>
<sequence length="274" mass="29498">MFQRVVVRRSVKDRLRWILVGFLLQTVRGERFNPLELSPSARIVGGSSASPGQFPHQVALLRARQISCGGSLIASDWILTAAHCVLNSDNRVISPSQITTLAGTVNIGQGGLTRGVQRIIPHERYANSRNDIALLKLLQPFPLGGLIQTIALARSPNVPPPSPVGTRDVIISGWGRLSANGPLPTILQYNRATALTSFQCFRQTGFNRGLLCLQSPANNGACFGDSGGPAVYNQQLVGVASFIIGTCGSRAPDGYVKVSDYIPWIKWTISQNGI</sequence>
<name>A0A1Q3FFX0_CULTA</name>
<dbReference type="InterPro" id="IPR009003">
    <property type="entry name" value="Peptidase_S1_PA"/>
</dbReference>
<evidence type="ECO:0000256" key="5">
    <source>
        <dbReference type="ARBA" id="ARBA00024195"/>
    </source>
</evidence>
<keyword evidence="2" id="KW-0378">Hydrolase</keyword>